<dbReference type="Gramene" id="mRNA:HanXRQr2_Chr07g0285031">
    <property type="protein sequence ID" value="mRNA:HanXRQr2_Chr07g0285031"/>
    <property type="gene ID" value="HanXRQr2_Chr07g0285031"/>
</dbReference>
<feature type="compositionally biased region" description="Polar residues" evidence="1">
    <location>
        <begin position="200"/>
        <end position="209"/>
    </location>
</feature>
<evidence type="ECO:0000313" key="4">
    <source>
        <dbReference type="Proteomes" id="UP000215914"/>
    </source>
</evidence>
<feature type="chain" id="PRO_5039933825" description="Transposase (Putative), gypsy type" evidence="2">
    <location>
        <begin position="18"/>
        <end position="276"/>
    </location>
</feature>
<dbReference type="Proteomes" id="UP000215914">
    <property type="component" value="Unassembled WGS sequence"/>
</dbReference>
<feature type="signal peptide" evidence="2">
    <location>
        <begin position="1"/>
        <end position="17"/>
    </location>
</feature>
<accession>A0A9K3IJN2</accession>
<evidence type="ECO:0008006" key="5">
    <source>
        <dbReference type="Google" id="ProtNLM"/>
    </source>
</evidence>
<keyword evidence="2" id="KW-0732">Signal</keyword>
<feature type="compositionally biased region" description="Low complexity" evidence="1">
    <location>
        <begin position="248"/>
        <end position="258"/>
    </location>
</feature>
<evidence type="ECO:0000256" key="2">
    <source>
        <dbReference type="SAM" id="SignalP"/>
    </source>
</evidence>
<protein>
    <recommendedName>
        <fullName evidence="5">Transposase (Putative), gypsy type</fullName>
    </recommendedName>
</protein>
<keyword evidence="4" id="KW-1185">Reference proteome</keyword>
<gene>
    <name evidence="3" type="ORF">HanXRQr2_Chr07g0285031</name>
</gene>
<evidence type="ECO:0000256" key="1">
    <source>
        <dbReference type="SAM" id="MobiDB-lite"/>
    </source>
</evidence>
<reference evidence="3" key="1">
    <citation type="journal article" date="2017" name="Nature">
        <title>The sunflower genome provides insights into oil metabolism, flowering and Asterid evolution.</title>
        <authorList>
            <person name="Badouin H."/>
            <person name="Gouzy J."/>
            <person name="Grassa C.J."/>
            <person name="Murat F."/>
            <person name="Staton S.E."/>
            <person name="Cottret L."/>
            <person name="Lelandais-Briere C."/>
            <person name="Owens G.L."/>
            <person name="Carrere S."/>
            <person name="Mayjonade B."/>
            <person name="Legrand L."/>
            <person name="Gill N."/>
            <person name="Kane N.C."/>
            <person name="Bowers J.E."/>
            <person name="Hubner S."/>
            <person name="Bellec A."/>
            <person name="Berard A."/>
            <person name="Berges H."/>
            <person name="Blanchet N."/>
            <person name="Boniface M.C."/>
            <person name="Brunel D."/>
            <person name="Catrice O."/>
            <person name="Chaidir N."/>
            <person name="Claudel C."/>
            <person name="Donnadieu C."/>
            <person name="Faraut T."/>
            <person name="Fievet G."/>
            <person name="Helmstetter N."/>
            <person name="King M."/>
            <person name="Knapp S.J."/>
            <person name="Lai Z."/>
            <person name="Le Paslier M.C."/>
            <person name="Lippi Y."/>
            <person name="Lorenzon L."/>
            <person name="Mandel J.R."/>
            <person name="Marage G."/>
            <person name="Marchand G."/>
            <person name="Marquand E."/>
            <person name="Bret-Mestries E."/>
            <person name="Morien E."/>
            <person name="Nambeesan S."/>
            <person name="Nguyen T."/>
            <person name="Pegot-Espagnet P."/>
            <person name="Pouilly N."/>
            <person name="Raftis F."/>
            <person name="Sallet E."/>
            <person name="Schiex T."/>
            <person name="Thomas J."/>
            <person name="Vandecasteele C."/>
            <person name="Vares D."/>
            <person name="Vear F."/>
            <person name="Vautrin S."/>
            <person name="Crespi M."/>
            <person name="Mangin B."/>
            <person name="Burke J.M."/>
            <person name="Salse J."/>
            <person name="Munos S."/>
            <person name="Vincourt P."/>
            <person name="Rieseberg L.H."/>
            <person name="Langlade N.B."/>
        </authorList>
    </citation>
    <scope>NUCLEOTIDE SEQUENCE</scope>
    <source>
        <tissue evidence="3">Leaves</tissue>
    </source>
</reference>
<organism evidence="3 4">
    <name type="scientific">Helianthus annuus</name>
    <name type="common">Common sunflower</name>
    <dbReference type="NCBI Taxonomy" id="4232"/>
    <lineage>
        <taxon>Eukaryota</taxon>
        <taxon>Viridiplantae</taxon>
        <taxon>Streptophyta</taxon>
        <taxon>Embryophyta</taxon>
        <taxon>Tracheophyta</taxon>
        <taxon>Spermatophyta</taxon>
        <taxon>Magnoliopsida</taxon>
        <taxon>eudicotyledons</taxon>
        <taxon>Gunneridae</taxon>
        <taxon>Pentapetalae</taxon>
        <taxon>asterids</taxon>
        <taxon>campanulids</taxon>
        <taxon>Asterales</taxon>
        <taxon>Asteraceae</taxon>
        <taxon>Asteroideae</taxon>
        <taxon>Heliantheae alliance</taxon>
        <taxon>Heliantheae</taxon>
        <taxon>Helianthus</taxon>
    </lineage>
</organism>
<dbReference type="PANTHER" id="PTHR31099:SF41">
    <property type="entry name" value="TRANSPOSASE (PUTATIVE), GYPSY TYPE-RELATED"/>
    <property type="match status" value="1"/>
</dbReference>
<feature type="region of interest" description="Disordered" evidence="1">
    <location>
        <begin position="184"/>
        <end position="210"/>
    </location>
</feature>
<evidence type="ECO:0000313" key="3">
    <source>
        <dbReference type="EMBL" id="KAF5797802.1"/>
    </source>
</evidence>
<feature type="region of interest" description="Disordered" evidence="1">
    <location>
        <begin position="241"/>
        <end position="276"/>
    </location>
</feature>
<reference evidence="3" key="2">
    <citation type="submission" date="2020-06" db="EMBL/GenBank/DDBJ databases">
        <title>Helianthus annuus Genome sequencing and assembly Release 2.</title>
        <authorList>
            <person name="Gouzy J."/>
            <person name="Langlade N."/>
            <person name="Munos S."/>
        </authorList>
    </citation>
    <scope>NUCLEOTIDE SEQUENCE</scope>
    <source>
        <tissue evidence="3">Leaves</tissue>
    </source>
</reference>
<dbReference type="AlphaFoldDB" id="A0A9K3IJN2"/>
<sequence length="276" mass="30118">MFWSIIVILWTAAPSGGSRVLHFQVLCRALGYDPTFLMFHRFFQLAKNGDWFTFETSQIDVSLISSLVTTLGSWKNRFFWVSKSVIPFKMVWRHPVAVLYELGPSISELDEGLLKALRGCPSQLRPFPEHLLVSTGPDDTSDVVLGDAEAVEGEDAIARTAEGRLVPGGKYVNIPNVKGFTKVSSSKPSTLHSSHRLKVPSQSSATNPVDLSDDIEVSEDQGVEVEAKKDKELKVVVGKKGKSEGRKVVVSAAGGSSRRSGENSLKGNASEIYVPN</sequence>
<name>A0A9K3IJN2_HELAN</name>
<proteinExistence type="predicted"/>
<dbReference type="PANTHER" id="PTHR31099">
    <property type="entry name" value="OS06G0165300 PROTEIN"/>
    <property type="match status" value="1"/>
</dbReference>
<comment type="caution">
    <text evidence="3">The sequence shown here is derived from an EMBL/GenBank/DDBJ whole genome shotgun (WGS) entry which is preliminary data.</text>
</comment>
<dbReference type="EMBL" id="MNCJ02000322">
    <property type="protein sequence ID" value="KAF5797802.1"/>
    <property type="molecule type" value="Genomic_DNA"/>
</dbReference>